<dbReference type="GeneID" id="101502125"/>
<accession>A0A1S2Z704</accession>
<reference evidence="3" key="1">
    <citation type="submission" date="2025-08" db="UniProtKB">
        <authorList>
            <consortium name="RefSeq"/>
        </authorList>
    </citation>
    <scope>IDENTIFICATION</scope>
    <source>
        <tissue evidence="3">Etiolated seedlings</tissue>
    </source>
</reference>
<dbReference type="PaxDb" id="3827-XP_004516170.1"/>
<evidence type="ECO:0000313" key="3">
    <source>
        <dbReference type="RefSeq" id="XP_004516170.1"/>
    </source>
</evidence>
<proteinExistence type="predicted"/>
<sequence length="866" mass="94786">MAPSRVAGGLAQSSSSSGIFFQGEGQSHNLVNSHLTSSLVNSSNTVPGTGHSNLGPVSGDMNNAVLNSVANSAPSVGASSLVTDANSALSGERHMQRSASINGDSYLRLPASPLSFTSNNISISGSPAMDGYSVVQQNSHQDQNAQQLQQNQQQLQGAASSMPLPASQTASPHQTGAQVTGSFMQDPNNISHLLKKPRLDIKQEDIMQQQVIQQLLQRQDPTQFQSRNPQLQAMFQQQHRLKQQQIFQSLPQAQRVQLLQQQQQQQQQQQMQRQQIQQQMIQPSASVKRPYDGGVGGVCARRLMQYLYHQRQRPNDNSIAYWRKFVAEYYSPRAKQRWCLALYSNVGHHSLGLLPQATTHAWQCDICGTKSGRRGFEATFDILPRLNVVKFGSGVIDELLFLDLPHETRFPSGLMMLEYTKAVQECVYEQLRVVREGQLRIVFTQDLKIFSWDFCVRRHEELLPRKLVAPQVNQLVQVAQKCQSTISESGSDGVSQHDLQTNSNMVLTAGRQLAKSLELQSLNDLGFSKRFVRTLQISEVCNSMKDLIDICYDHKVGPTESLKNYSRYSTASKLQMQKMQEMEQLANAQGLPHDRNTLNKLLAMNPGSNNINSNHNMGNRGALTGSAQAALAMANYQNLLMRQNSMNSSPSCSLQREGSPFNNSNQSPSSASLQGTGAASMPGSMQNSPRSGGFSNAHLPSQQQRQQQHLQQRSLSANSLPQQNHSQGPQGNQSLQQQMIQQLLQDMSNNNGGGQQQSHSGPNVSGNMSKNGLGFAGQTPPSTGGGSANGPGNNGPVSRSNSFKAASNSDSSAAAVGGNSGFNQRTSDMSQSLPLQDVAQEFGHDFADNPFFNSDLDDNMGFNWKT</sequence>
<protein>
    <submittedName>
        <fullName evidence="3">Probable transcriptional regulator SLK2</fullName>
    </submittedName>
</protein>
<dbReference type="eggNOG" id="ENOG502QURB">
    <property type="taxonomic scope" value="Eukaryota"/>
</dbReference>
<name>A0A1S2Z704_CICAR</name>
<feature type="region of interest" description="Disordered" evidence="1">
    <location>
        <begin position="645"/>
        <end position="829"/>
    </location>
</feature>
<organism evidence="2 3">
    <name type="scientific">Cicer arietinum</name>
    <name type="common">Chickpea</name>
    <name type="synonym">Garbanzo</name>
    <dbReference type="NCBI Taxonomy" id="3827"/>
    <lineage>
        <taxon>Eukaryota</taxon>
        <taxon>Viridiplantae</taxon>
        <taxon>Streptophyta</taxon>
        <taxon>Embryophyta</taxon>
        <taxon>Tracheophyta</taxon>
        <taxon>Spermatophyta</taxon>
        <taxon>Magnoliopsida</taxon>
        <taxon>eudicotyledons</taxon>
        <taxon>Gunneridae</taxon>
        <taxon>Pentapetalae</taxon>
        <taxon>rosids</taxon>
        <taxon>fabids</taxon>
        <taxon>Fabales</taxon>
        <taxon>Fabaceae</taxon>
        <taxon>Papilionoideae</taxon>
        <taxon>50 kb inversion clade</taxon>
        <taxon>NPAAA clade</taxon>
        <taxon>Hologalegina</taxon>
        <taxon>IRL clade</taxon>
        <taxon>Cicereae</taxon>
        <taxon>Cicer</taxon>
    </lineage>
</organism>
<dbReference type="OrthoDB" id="774557at2759"/>
<feature type="compositionally biased region" description="Polar residues" evidence="1">
    <location>
        <begin position="645"/>
        <end position="656"/>
    </location>
</feature>
<dbReference type="AlphaFoldDB" id="A0A1S2Z704"/>
<dbReference type="InterPro" id="IPR029005">
    <property type="entry name" value="LIM-bd/SEUSS"/>
</dbReference>
<dbReference type="STRING" id="3827.A0A1S2Z704"/>
<dbReference type="RefSeq" id="XP_004516170.1">
    <property type="nucleotide sequence ID" value="XM_004516113.3"/>
</dbReference>
<evidence type="ECO:0000256" key="1">
    <source>
        <dbReference type="SAM" id="MobiDB-lite"/>
    </source>
</evidence>
<feature type="compositionally biased region" description="Low complexity" evidence="1">
    <location>
        <begin position="698"/>
        <end position="716"/>
    </location>
</feature>
<feature type="compositionally biased region" description="Low complexity" evidence="1">
    <location>
        <begin position="726"/>
        <end position="761"/>
    </location>
</feature>
<feature type="compositionally biased region" description="Polar residues" evidence="1">
    <location>
        <begin position="166"/>
        <end position="189"/>
    </location>
</feature>
<evidence type="ECO:0000313" key="2">
    <source>
        <dbReference type="Proteomes" id="UP000087171"/>
    </source>
</evidence>
<feature type="compositionally biased region" description="Polar residues" evidence="1">
    <location>
        <begin position="673"/>
        <end position="694"/>
    </location>
</feature>
<dbReference type="Proteomes" id="UP000087171">
    <property type="component" value="Unplaced"/>
</dbReference>
<feature type="region of interest" description="Disordered" evidence="1">
    <location>
        <begin position="40"/>
        <end position="59"/>
    </location>
</feature>
<feature type="compositionally biased region" description="Gly residues" evidence="1">
    <location>
        <begin position="783"/>
        <end position="793"/>
    </location>
</feature>
<feature type="compositionally biased region" description="Low complexity" evidence="1">
    <location>
        <begin position="659"/>
        <end position="672"/>
    </location>
</feature>
<feature type="compositionally biased region" description="Low complexity" evidence="1">
    <location>
        <begin position="794"/>
        <end position="817"/>
    </location>
</feature>
<dbReference type="Pfam" id="PF01803">
    <property type="entry name" value="LIM_bind"/>
    <property type="match status" value="1"/>
</dbReference>
<feature type="compositionally biased region" description="Polar residues" evidence="1">
    <location>
        <begin position="40"/>
        <end position="52"/>
    </location>
</feature>
<dbReference type="PANTHER" id="PTHR10378">
    <property type="entry name" value="LIM DOMAIN-BINDING PROTEIN"/>
    <property type="match status" value="1"/>
</dbReference>
<gene>
    <name evidence="3" type="primary">LOC101502125</name>
</gene>
<feature type="region of interest" description="Disordered" evidence="1">
    <location>
        <begin position="136"/>
        <end position="189"/>
    </location>
</feature>
<keyword evidence="2" id="KW-1185">Reference proteome</keyword>
<dbReference type="KEGG" id="cam:101502125"/>
<feature type="compositionally biased region" description="Low complexity" evidence="1">
    <location>
        <begin position="136"/>
        <end position="161"/>
    </location>
</feature>